<dbReference type="EMBL" id="RIBY02002545">
    <property type="protein sequence ID" value="KAH9809756.1"/>
    <property type="molecule type" value="Genomic_DNA"/>
</dbReference>
<organism evidence="1 2">
    <name type="scientific">Teratosphaeria destructans</name>
    <dbReference type="NCBI Taxonomy" id="418781"/>
    <lineage>
        <taxon>Eukaryota</taxon>
        <taxon>Fungi</taxon>
        <taxon>Dikarya</taxon>
        <taxon>Ascomycota</taxon>
        <taxon>Pezizomycotina</taxon>
        <taxon>Dothideomycetes</taxon>
        <taxon>Dothideomycetidae</taxon>
        <taxon>Mycosphaerellales</taxon>
        <taxon>Teratosphaeriaceae</taxon>
        <taxon>Teratosphaeria</taxon>
    </lineage>
</organism>
<reference evidence="1 2" key="2">
    <citation type="journal article" date="2021" name="Curr. Genet.">
        <title>Genetic response to nitrogen starvation in the aggressive Eucalyptus foliar pathogen Teratosphaeria destructans.</title>
        <authorList>
            <person name="Havenga M."/>
            <person name="Wingfield B.D."/>
            <person name="Wingfield M.J."/>
            <person name="Dreyer L.L."/>
            <person name="Roets F."/>
            <person name="Aylward J."/>
        </authorList>
    </citation>
    <scope>NUCLEOTIDE SEQUENCE [LARGE SCALE GENOMIC DNA]</scope>
    <source>
        <strain evidence="1">CMW44962</strain>
    </source>
</reference>
<dbReference type="Proteomes" id="UP001138500">
    <property type="component" value="Unassembled WGS sequence"/>
</dbReference>
<name>A0A9W7SI53_9PEZI</name>
<gene>
    <name evidence="1" type="ORF">Tdes44962_MAKER06090</name>
</gene>
<sequence>MSPNTNIKLLVGSILGLLTALLVYLATAQYGRAPAPAPPLMSATPDATPSLHTVTVPCFVRRTGGVGATAYQGSLCREVFLD</sequence>
<evidence type="ECO:0000313" key="2">
    <source>
        <dbReference type="Proteomes" id="UP001138500"/>
    </source>
</evidence>
<protein>
    <submittedName>
        <fullName evidence="1">Uncharacterized protein</fullName>
    </submittedName>
</protein>
<reference evidence="1 2" key="1">
    <citation type="journal article" date="2018" name="IMA Fungus">
        <title>IMA Genome-F 10: Nine draft genome sequences of Claviceps purpurea s.lat., including C. arundinis, C. humidiphila, and C. cf. spartinae, pseudomolecules for the pitch canker pathogen Fusarium circinatum, draft genome of Davidsoniella eucalypti, Grosmannia galeiformis, Quambalaria eucalypti, and Teratosphaeria destructans.</title>
        <authorList>
            <person name="Wingfield B.D."/>
            <person name="Liu M."/>
            <person name="Nguyen H.D."/>
            <person name="Lane F.A."/>
            <person name="Morgan S.W."/>
            <person name="De Vos L."/>
            <person name="Wilken P.M."/>
            <person name="Duong T.A."/>
            <person name="Aylward J."/>
            <person name="Coetzee M.P."/>
            <person name="Dadej K."/>
            <person name="De Beer Z.W."/>
            <person name="Findlay W."/>
            <person name="Havenga M."/>
            <person name="Kolarik M."/>
            <person name="Menzies J.G."/>
            <person name="Naidoo K."/>
            <person name="Pochopski O."/>
            <person name="Shoukouhi P."/>
            <person name="Santana Q.C."/>
            <person name="Seifert K.A."/>
            <person name="Soal N."/>
            <person name="Steenkamp E.T."/>
            <person name="Tatham C.T."/>
            <person name="van der Nest M.A."/>
            <person name="Wingfield M.J."/>
        </authorList>
    </citation>
    <scope>NUCLEOTIDE SEQUENCE [LARGE SCALE GENOMIC DNA]</scope>
    <source>
        <strain evidence="1">CMW44962</strain>
    </source>
</reference>
<keyword evidence="2" id="KW-1185">Reference proteome</keyword>
<accession>A0A9W7SI53</accession>
<comment type="caution">
    <text evidence="1">The sequence shown here is derived from an EMBL/GenBank/DDBJ whole genome shotgun (WGS) entry which is preliminary data.</text>
</comment>
<proteinExistence type="predicted"/>
<evidence type="ECO:0000313" key="1">
    <source>
        <dbReference type="EMBL" id="KAH9809756.1"/>
    </source>
</evidence>
<dbReference type="AlphaFoldDB" id="A0A9W7SI53"/>